<evidence type="ECO:0000313" key="11">
    <source>
        <dbReference type="EMBL" id="ATF09306.1"/>
    </source>
</evidence>
<evidence type="ECO:0000256" key="8">
    <source>
        <dbReference type="ARBA" id="ARBA00048366"/>
    </source>
</evidence>
<dbReference type="PANTHER" id="PTHR17490:SF18">
    <property type="entry name" value="THREONYLCARBAMOYL-AMP SYNTHASE"/>
    <property type="match status" value="1"/>
</dbReference>
<dbReference type="InterPro" id="IPR050156">
    <property type="entry name" value="TC-AMP_synthase_SUA5"/>
</dbReference>
<dbReference type="GO" id="GO:0003725">
    <property type="term" value="F:double-stranded RNA binding"/>
    <property type="evidence" value="ECO:0007669"/>
    <property type="project" value="InterPro"/>
</dbReference>
<keyword evidence="12" id="KW-1185">Reference proteome</keyword>
<protein>
    <recommendedName>
        <fullName evidence="9">Threonylcarbamoyl-AMP synthase</fullName>
        <shortName evidence="9">TC-AMP synthase</shortName>
        <ecNumber evidence="9">2.7.7.87</ecNumber>
    </recommendedName>
    <alternativeName>
        <fullName evidence="9">L-threonylcarbamoyladenylate synthase</fullName>
    </alternativeName>
    <alternativeName>
        <fullName evidence="9">t(6)A37 threonylcarbamoyladenosine biosynthesis protein TsaC</fullName>
    </alternativeName>
    <alternativeName>
        <fullName evidence="9">tRNA threonylcarbamoyladenosine biosynthesis protein TsaC</fullName>
    </alternativeName>
</protein>
<dbReference type="FunFam" id="3.90.870.10:FF:000004">
    <property type="entry name" value="Threonylcarbamoyl-AMP synthase"/>
    <property type="match status" value="1"/>
</dbReference>
<comment type="catalytic activity">
    <reaction evidence="8 9">
        <text>L-threonine + hydrogencarbonate + ATP = L-threonylcarbamoyladenylate + diphosphate + H2O</text>
        <dbReference type="Rhea" id="RHEA:36407"/>
        <dbReference type="ChEBI" id="CHEBI:15377"/>
        <dbReference type="ChEBI" id="CHEBI:17544"/>
        <dbReference type="ChEBI" id="CHEBI:30616"/>
        <dbReference type="ChEBI" id="CHEBI:33019"/>
        <dbReference type="ChEBI" id="CHEBI:57926"/>
        <dbReference type="ChEBI" id="CHEBI:73682"/>
        <dbReference type="EC" id="2.7.7.87"/>
    </reaction>
</comment>
<dbReference type="InterPro" id="IPR006070">
    <property type="entry name" value="Sua5-like_dom"/>
</dbReference>
<dbReference type="Gene3D" id="3.90.870.10">
    <property type="entry name" value="DHBP synthase"/>
    <property type="match status" value="1"/>
</dbReference>
<dbReference type="SUPFAM" id="SSF55821">
    <property type="entry name" value="YrdC/RibB"/>
    <property type="match status" value="1"/>
</dbReference>
<evidence type="ECO:0000313" key="12">
    <source>
        <dbReference type="Proteomes" id="UP000218160"/>
    </source>
</evidence>
<keyword evidence="7 9" id="KW-0067">ATP-binding</keyword>
<dbReference type="EC" id="2.7.7.87" evidence="9"/>
<reference evidence="12" key="1">
    <citation type="submission" date="2017-04" db="EMBL/GenBank/DDBJ databases">
        <title>Genome evolution of the luminous symbionts of deep sea anglerfish.</title>
        <authorList>
            <person name="Hendry T.A."/>
        </authorList>
    </citation>
    <scope>NUCLEOTIDE SEQUENCE [LARGE SCALE GENOMIC DNA]</scope>
</reference>
<dbReference type="KEGG" id="elux:BTN50_0796"/>
<dbReference type="InterPro" id="IPR023535">
    <property type="entry name" value="TC-AMP_synthase"/>
</dbReference>
<evidence type="ECO:0000256" key="2">
    <source>
        <dbReference type="ARBA" id="ARBA00022490"/>
    </source>
</evidence>
<dbReference type="Pfam" id="PF01300">
    <property type="entry name" value="Sua5_yciO_yrdC"/>
    <property type="match status" value="1"/>
</dbReference>
<evidence type="ECO:0000256" key="5">
    <source>
        <dbReference type="ARBA" id="ARBA00022695"/>
    </source>
</evidence>
<sequence>MASVEQCVAALLRGEVIGYPTEGVFGVGCDPDNITAIQTLLAIKKRDKAKGLILIAAQSTQLDGYINIDNLNKTIKADIFSSWPGPVTWVIPAGKKITDWVTGQFDTVAVRVSNHPDVKALCMAFGKPIISTSANLSGKEPCRVQREVNIQFGNKITYILNGKIGGLNKPTKIRDACSGKVLRED</sequence>
<keyword evidence="3 9" id="KW-0808">Transferase</keyword>
<evidence type="ECO:0000256" key="6">
    <source>
        <dbReference type="ARBA" id="ARBA00022741"/>
    </source>
</evidence>
<evidence type="ECO:0000259" key="10">
    <source>
        <dbReference type="PROSITE" id="PS51163"/>
    </source>
</evidence>
<keyword evidence="6 9" id="KW-0547">Nucleotide-binding</keyword>
<dbReference type="AlphaFoldDB" id="A0A291B8H2"/>
<dbReference type="PROSITE" id="PS51163">
    <property type="entry name" value="YRDC"/>
    <property type="match status" value="1"/>
</dbReference>
<gene>
    <name evidence="9" type="primary">tsaC</name>
    <name evidence="11" type="ORF">BTN50_0796</name>
</gene>
<comment type="subcellular location">
    <subcellularLocation>
        <location evidence="1 9">Cytoplasm</location>
    </subcellularLocation>
</comment>
<evidence type="ECO:0000256" key="4">
    <source>
        <dbReference type="ARBA" id="ARBA00022694"/>
    </source>
</evidence>
<dbReference type="HAMAP" id="MF_01852">
    <property type="entry name" value="TsaC"/>
    <property type="match status" value="1"/>
</dbReference>
<organism evidence="11 12">
    <name type="scientific">Candidatus Enterovibrio altilux</name>
    <dbReference type="NCBI Taxonomy" id="1927128"/>
    <lineage>
        <taxon>Bacteria</taxon>
        <taxon>Pseudomonadati</taxon>
        <taxon>Pseudomonadota</taxon>
        <taxon>Gammaproteobacteria</taxon>
        <taxon>Vibrionales</taxon>
        <taxon>Vibrionaceae</taxon>
        <taxon>Enterovibrio</taxon>
    </lineage>
</organism>
<dbReference type="PANTHER" id="PTHR17490">
    <property type="entry name" value="SUA5"/>
    <property type="match status" value="1"/>
</dbReference>
<evidence type="ECO:0000256" key="1">
    <source>
        <dbReference type="ARBA" id="ARBA00004496"/>
    </source>
</evidence>
<proteinExistence type="inferred from homology"/>
<keyword evidence="2 9" id="KW-0963">Cytoplasm</keyword>
<name>A0A291B8H2_9GAMM</name>
<accession>A0A291B8H2</accession>
<dbReference type="GO" id="GO:0061710">
    <property type="term" value="F:L-threonylcarbamoyladenylate synthase"/>
    <property type="evidence" value="ECO:0007669"/>
    <property type="project" value="UniProtKB-EC"/>
</dbReference>
<dbReference type="GO" id="GO:0006450">
    <property type="term" value="P:regulation of translational fidelity"/>
    <property type="evidence" value="ECO:0007669"/>
    <property type="project" value="TreeGrafter"/>
</dbReference>
<evidence type="ECO:0000256" key="3">
    <source>
        <dbReference type="ARBA" id="ARBA00022679"/>
    </source>
</evidence>
<dbReference type="Proteomes" id="UP000218160">
    <property type="component" value="Chromosome 1"/>
</dbReference>
<dbReference type="GO" id="GO:0002949">
    <property type="term" value="P:tRNA threonylcarbamoyladenosine modification"/>
    <property type="evidence" value="ECO:0007669"/>
    <property type="project" value="UniProtKB-UniRule"/>
</dbReference>
<evidence type="ECO:0000256" key="7">
    <source>
        <dbReference type="ARBA" id="ARBA00022840"/>
    </source>
</evidence>
<feature type="domain" description="YrdC-like" evidence="10">
    <location>
        <begin position="1"/>
        <end position="185"/>
    </location>
</feature>
<dbReference type="EMBL" id="CP020660">
    <property type="protein sequence ID" value="ATF09306.1"/>
    <property type="molecule type" value="Genomic_DNA"/>
</dbReference>
<comment type="function">
    <text evidence="9">Required for the formation of a threonylcarbamoyl group on adenosine at position 37 (t(6)A37) in tRNAs that read codons beginning with adenine. Catalyzes the conversion of L-threonine, HCO(3)(-)/CO(2) and ATP to give threonylcarbamoyl-AMP (TC-AMP) as the acyladenylate intermediate, with the release of diphosphate.</text>
</comment>
<dbReference type="InterPro" id="IPR017945">
    <property type="entry name" value="DHBP_synth_RibB-like_a/b_dom"/>
</dbReference>
<dbReference type="GO" id="GO:0005524">
    <property type="term" value="F:ATP binding"/>
    <property type="evidence" value="ECO:0007669"/>
    <property type="project" value="UniProtKB-UniRule"/>
</dbReference>
<evidence type="ECO:0000256" key="9">
    <source>
        <dbReference type="HAMAP-Rule" id="MF_01852"/>
    </source>
</evidence>
<keyword evidence="5 9" id="KW-0548">Nucleotidyltransferase</keyword>
<dbReference type="GO" id="GO:0000049">
    <property type="term" value="F:tRNA binding"/>
    <property type="evidence" value="ECO:0007669"/>
    <property type="project" value="TreeGrafter"/>
</dbReference>
<dbReference type="RefSeq" id="WP_096619027.1">
    <property type="nucleotide sequence ID" value="NZ_CP020660.1"/>
</dbReference>
<dbReference type="GO" id="GO:0005737">
    <property type="term" value="C:cytoplasm"/>
    <property type="evidence" value="ECO:0007669"/>
    <property type="project" value="UniProtKB-SubCell"/>
</dbReference>
<keyword evidence="4 9" id="KW-0819">tRNA processing</keyword>
<comment type="similarity">
    <text evidence="9">Belongs to the SUA5 family. TsaC subfamily.</text>
</comment>